<comment type="caution">
    <text evidence="6">The sequence shown here is derived from an EMBL/GenBank/DDBJ whole genome shotgun (WGS) entry which is preliminary data.</text>
</comment>
<dbReference type="InterPro" id="IPR002491">
    <property type="entry name" value="ABC_transptr_periplasmic_BD"/>
</dbReference>
<reference evidence="6 7" key="1">
    <citation type="submission" date="2018-06" db="EMBL/GenBank/DDBJ databases">
        <title>Paenibacillus imtechensis sp. nov.</title>
        <authorList>
            <person name="Pinnaka A.K."/>
            <person name="Singh H."/>
            <person name="Kaur M."/>
        </authorList>
    </citation>
    <scope>NUCLEOTIDE SEQUENCE [LARGE SCALE GENOMIC DNA]</scope>
    <source>
        <strain evidence="6 7">SMB1</strain>
    </source>
</reference>
<dbReference type="OrthoDB" id="9816357at2"/>
<feature type="region of interest" description="Disordered" evidence="3">
    <location>
        <begin position="36"/>
        <end position="80"/>
    </location>
</feature>
<sequence>MTEQNTKFHSRYRQVLLTAMLVLTLALLAACGSGDKTGNGSQTNTEASQQSGSTGNAGAADEAPAEPEAEPAGETTYPLTLTDSTGTEVVIAQEPERVVSLVPSETEILYAIGASEQVAGVDDNSNYPEEVADKPKVGGMDTNIEAVAGLNPDLVIANGSMNGSTVEALRKMGVTVFASEPKTIEETIAHIEQIGVIVNRQQEAQEVAEEMRTELQTVLEAVKGAPVKKVYLEFSPGWTVGKGKFLDEVVTLAGGENVAGDQEGWFAMDAEKILQANPDVIIYPDMGEDTTIIDAINSRPGWNEIAAVKNGEVHAVSNDPLVRVGPRLTDGLLEVAKAIHPDRF</sequence>
<evidence type="ECO:0000256" key="1">
    <source>
        <dbReference type="ARBA" id="ARBA00008814"/>
    </source>
</evidence>
<dbReference type="CDD" id="cd01143">
    <property type="entry name" value="YvrC"/>
    <property type="match status" value="1"/>
</dbReference>
<dbReference type="NCBIfam" id="NF038402">
    <property type="entry name" value="TroA_like"/>
    <property type="match status" value="1"/>
</dbReference>
<proteinExistence type="inferred from homology"/>
<gene>
    <name evidence="6" type="ORF">DNH61_08475</name>
</gene>
<dbReference type="Gene3D" id="3.40.50.1980">
    <property type="entry name" value="Nitrogenase molybdenum iron protein domain"/>
    <property type="match status" value="2"/>
</dbReference>
<dbReference type="GO" id="GO:0071281">
    <property type="term" value="P:cellular response to iron ion"/>
    <property type="evidence" value="ECO:0007669"/>
    <property type="project" value="TreeGrafter"/>
</dbReference>
<dbReference type="Proteomes" id="UP000249522">
    <property type="component" value="Unassembled WGS sequence"/>
</dbReference>
<evidence type="ECO:0000256" key="4">
    <source>
        <dbReference type="SAM" id="SignalP"/>
    </source>
</evidence>
<dbReference type="EMBL" id="QKRB01000041">
    <property type="protein sequence ID" value="PZD96232.1"/>
    <property type="molecule type" value="Genomic_DNA"/>
</dbReference>
<feature type="domain" description="Fe/B12 periplasmic-binding" evidence="5">
    <location>
        <begin position="97"/>
        <end position="343"/>
    </location>
</feature>
<evidence type="ECO:0000259" key="5">
    <source>
        <dbReference type="PROSITE" id="PS50983"/>
    </source>
</evidence>
<dbReference type="InterPro" id="IPR054828">
    <property type="entry name" value="Vit_B12_bind_prot"/>
</dbReference>
<dbReference type="InterPro" id="IPR050902">
    <property type="entry name" value="ABC_Transporter_SBP"/>
</dbReference>
<dbReference type="SUPFAM" id="SSF53807">
    <property type="entry name" value="Helical backbone' metal receptor"/>
    <property type="match status" value="1"/>
</dbReference>
<feature type="compositionally biased region" description="Polar residues" evidence="3">
    <location>
        <begin position="36"/>
        <end position="56"/>
    </location>
</feature>
<evidence type="ECO:0000313" key="6">
    <source>
        <dbReference type="EMBL" id="PZD96232.1"/>
    </source>
</evidence>
<keyword evidence="2 4" id="KW-0732">Signal</keyword>
<name>A0A2W1LMM2_9BACL</name>
<dbReference type="PANTHER" id="PTHR30535">
    <property type="entry name" value="VITAMIN B12-BINDING PROTEIN"/>
    <property type="match status" value="1"/>
</dbReference>
<keyword evidence="7" id="KW-1185">Reference proteome</keyword>
<evidence type="ECO:0000256" key="3">
    <source>
        <dbReference type="SAM" id="MobiDB-lite"/>
    </source>
</evidence>
<protein>
    <submittedName>
        <fullName evidence="6">ABC transporter substrate-binding protein</fullName>
    </submittedName>
</protein>
<accession>A0A2W1LMM2</accession>
<dbReference type="PROSITE" id="PS51257">
    <property type="entry name" value="PROKAR_LIPOPROTEIN"/>
    <property type="match status" value="1"/>
</dbReference>
<dbReference type="PROSITE" id="PS50983">
    <property type="entry name" value="FE_B12_PBP"/>
    <property type="match status" value="1"/>
</dbReference>
<dbReference type="RefSeq" id="WP_111146230.1">
    <property type="nucleotide sequence ID" value="NZ_QKRB01000041.1"/>
</dbReference>
<evidence type="ECO:0000313" key="7">
    <source>
        <dbReference type="Proteomes" id="UP000249522"/>
    </source>
</evidence>
<dbReference type="Pfam" id="PF01497">
    <property type="entry name" value="Peripla_BP_2"/>
    <property type="match status" value="1"/>
</dbReference>
<organism evidence="6 7">
    <name type="scientific">Paenibacillus sambharensis</name>
    <dbReference type="NCBI Taxonomy" id="1803190"/>
    <lineage>
        <taxon>Bacteria</taxon>
        <taxon>Bacillati</taxon>
        <taxon>Bacillota</taxon>
        <taxon>Bacilli</taxon>
        <taxon>Bacillales</taxon>
        <taxon>Paenibacillaceae</taxon>
        <taxon>Paenibacillus</taxon>
    </lineage>
</organism>
<feature type="chain" id="PRO_5038617936" evidence="4">
    <location>
        <begin position="30"/>
        <end position="344"/>
    </location>
</feature>
<comment type="similarity">
    <text evidence="1">Belongs to the bacterial solute-binding protein 8 family.</text>
</comment>
<dbReference type="AlphaFoldDB" id="A0A2W1LMM2"/>
<feature type="signal peptide" evidence="4">
    <location>
        <begin position="1"/>
        <end position="29"/>
    </location>
</feature>
<dbReference type="PANTHER" id="PTHR30535:SF34">
    <property type="entry name" value="MOLYBDATE-BINDING PROTEIN MOLA"/>
    <property type="match status" value="1"/>
</dbReference>
<evidence type="ECO:0000256" key="2">
    <source>
        <dbReference type="ARBA" id="ARBA00022729"/>
    </source>
</evidence>